<dbReference type="SUPFAM" id="SSF53822">
    <property type="entry name" value="Periplasmic binding protein-like I"/>
    <property type="match status" value="1"/>
</dbReference>
<evidence type="ECO:0000313" key="6">
    <source>
        <dbReference type="EMBL" id="SLM11389.1"/>
    </source>
</evidence>
<dbReference type="CDD" id="cd01392">
    <property type="entry name" value="HTH_LacI"/>
    <property type="match status" value="1"/>
</dbReference>
<protein>
    <submittedName>
        <fullName evidence="6">Transcriptional regulator, LacI family</fullName>
    </submittedName>
</protein>
<dbReference type="Pfam" id="PF13377">
    <property type="entry name" value="Peripla_BP_3"/>
    <property type="match status" value="1"/>
</dbReference>
<dbReference type="InterPro" id="IPR046335">
    <property type="entry name" value="LacI/GalR-like_sensor"/>
</dbReference>
<evidence type="ECO:0000259" key="4">
    <source>
        <dbReference type="PROSITE" id="PS50932"/>
    </source>
</evidence>
<dbReference type="EMBL" id="FWDM01000012">
    <property type="protein sequence ID" value="SLM11389.1"/>
    <property type="molecule type" value="Genomic_DNA"/>
</dbReference>
<dbReference type="AlphaFoldDB" id="A0A3P3XGZ1"/>
<feature type="domain" description="HTH cro/C1-type" evidence="5">
    <location>
        <begin position="4"/>
        <end position="33"/>
    </location>
</feature>
<evidence type="ECO:0000256" key="2">
    <source>
        <dbReference type="ARBA" id="ARBA00023125"/>
    </source>
</evidence>
<reference evidence="6" key="1">
    <citation type="submission" date="2017-02" db="EMBL/GenBank/DDBJ databases">
        <authorList>
            <person name="Regsiter A."/>
            <person name="William W."/>
        </authorList>
    </citation>
    <scope>NUCLEOTIDE SEQUENCE</scope>
    <source>
        <strain evidence="6">Bib</strain>
    </source>
</reference>
<dbReference type="Pfam" id="PF00356">
    <property type="entry name" value="LacI"/>
    <property type="match status" value="1"/>
</dbReference>
<name>A0A3P3XGZ1_9SPIR</name>
<dbReference type="SMART" id="SM00354">
    <property type="entry name" value="HTH_LACI"/>
    <property type="match status" value="1"/>
</dbReference>
<dbReference type="SUPFAM" id="SSF47413">
    <property type="entry name" value="lambda repressor-like DNA-binding domains"/>
    <property type="match status" value="1"/>
</dbReference>
<dbReference type="PROSITE" id="PS50932">
    <property type="entry name" value="HTH_LACI_2"/>
    <property type="match status" value="1"/>
</dbReference>
<organism evidence="6">
    <name type="scientific">uncultured spirochete</name>
    <dbReference type="NCBI Taxonomy" id="156406"/>
    <lineage>
        <taxon>Bacteria</taxon>
        <taxon>Pseudomonadati</taxon>
        <taxon>Spirochaetota</taxon>
        <taxon>Spirochaetia</taxon>
        <taxon>Spirochaetales</taxon>
        <taxon>environmental samples</taxon>
    </lineage>
</organism>
<dbReference type="InterPro" id="IPR010982">
    <property type="entry name" value="Lambda_DNA-bd_dom_sf"/>
</dbReference>
<evidence type="ECO:0000256" key="3">
    <source>
        <dbReference type="ARBA" id="ARBA00023163"/>
    </source>
</evidence>
<feature type="domain" description="HTH lacI-type" evidence="4">
    <location>
        <begin position="9"/>
        <end position="65"/>
    </location>
</feature>
<dbReference type="GO" id="GO:0000976">
    <property type="term" value="F:transcription cis-regulatory region binding"/>
    <property type="evidence" value="ECO:0007669"/>
    <property type="project" value="TreeGrafter"/>
</dbReference>
<keyword evidence="3" id="KW-0804">Transcription</keyword>
<dbReference type="InterPro" id="IPR028082">
    <property type="entry name" value="Peripla_BP_I"/>
</dbReference>
<proteinExistence type="predicted"/>
<dbReference type="PANTHER" id="PTHR30146:SF109">
    <property type="entry name" value="HTH-TYPE TRANSCRIPTIONAL REGULATOR GALS"/>
    <property type="match status" value="1"/>
</dbReference>
<keyword evidence="2" id="KW-0238">DNA-binding</keyword>
<evidence type="ECO:0000256" key="1">
    <source>
        <dbReference type="ARBA" id="ARBA00023015"/>
    </source>
</evidence>
<keyword evidence="1" id="KW-0805">Transcription regulation</keyword>
<dbReference type="Gene3D" id="3.40.50.2300">
    <property type="match status" value="2"/>
</dbReference>
<dbReference type="GO" id="GO:0003700">
    <property type="term" value="F:DNA-binding transcription factor activity"/>
    <property type="evidence" value="ECO:0007669"/>
    <property type="project" value="TreeGrafter"/>
</dbReference>
<dbReference type="Gene3D" id="1.10.260.40">
    <property type="entry name" value="lambda repressor-like DNA-binding domains"/>
    <property type="match status" value="1"/>
</dbReference>
<dbReference type="PANTHER" id="PTHR30146">
    <property type="entry name" value="LACI-RELATED TRANSCRIPTIONAL REPRESSOR"/>
    <property type="match status" value="1"/>
</dbReference>
<evidence type="ECO:0000259" key="5">
    <source>
        <dbReference type="PROSITE" id="PS50943"/>
    </source>
</evidence>
<sequence length="342" mass="37501">MGNRKRKSISQEEIARIAGVSRTTVSFVLNNTRGKSISEETRQRVIVAAKEFGYMPDMSAVETATSRDGSICLIVCHSESAFSDAYIMRLIEGMSRPIHKERYDLRVLHFRVSRHDYLETARKGSFDGAILLNTHADDPGIAELEASNLPFVIIGALPDKGLIQIDIDNSEAAAGVARYLLSLGHRNIGVIAHAPETFFAVRARLAGFCGEMRRNGVEMCDSNIRFANFTEESGYEAARDLLSSKQPLTAIFGTNDVVAYGIMRAVEDAGLAIPDDISVVGFDDDYLSLYTNPPLTTVTLPAEGIGRTAAETLLRLIRGAPVHRGLRLLPTNLTIRQSCRKV</sequence>
<dbReference type="InterPro" id="IPR000843">
    <property type="entry name" value="HTH_LacI"/>
</dbReference>
<dbReference type="InterPro" id="IPR001387">
    <property type="entry name" value="Cro/C1-type_HTH"/>
</dbReference>
<dbReference type="PROSITE" id="PS50943">
    <property type="entry name" value="HTH_CROC1"/>
    <property type="match status" value="1"/>
</dbReference>
<dbReference type="CDD" id="cd06267">
    <property type="entry name" value="PBP1_LacI_sugar_binding-like"/>
    <property type="match status" value="1"/>
</dbReference>
<gene>
    <name evidence="6" type="ORF">SPIROBIBN47_20004</name>
</gene>
<accession>A0A3P3XGZ1</accession>